<name>A0A024GSR3_9STRA</name>
<comment type="catalytic activity">
    <reaction evidence="1">
        <text>guanosine(46) in tRNA + S-adenosyl-L-methionine = N(7)-methylguanosine(46) in tRNA + S-adenosyl-L-homocysteine</text>
        <dbReference type="Rhea" id="RHEA:42708"/>
        <dbReference type="Rhea" id="RHEA-COMP:10188"/>
        <dbReference type="Rhea" id="RHEA-COMP:10189"/>
        <dbReference type="ChEBI" id="CHEBI:57856"/>
        <dbReference type="ChEBI" id="CHEBI:59789"/>
        <dbReference type="ChEBI" id="CHEBI:74269"/>
        <dbReference type="ChEBI" id="CHEBI:74480"/>
        <dbReference type="EC" id="2.1.1.33"/>
    </reaction>
</comment>
<reference evidence="8 9" key="1">
    <citation type="submission" date="2012-05" db="EMBL/GenBank/DDBJ databases">
        <title>Recombination and specialization in a pathogen metapopulation.</title>
        <authorList>
            <person name="Gardiner A."/>
            <person name="Kemen E."/>
            <person name="Schultz-Larsen T."/>
            <person name="MacLean D."/>
            <person name="Van Oosterhout C."/>
            <person name="Jones J.D.G."/>
        </authorList>
    </citation>
    <scope>NUCLEOTIDE SEQUENCE [LARGE SCALE GENOMIC DNA]</scope>
    <source>
        <strain evidence="8 9">Ac Nc2</strain>
    </source>
</reference>
<organism evidence="8 9">
    <name type="scientific">Albugo candida</name>
    <dbReference type="NCBI Taxonomy" id="65357"/>
    <lineage>
        <taxon>Eukaryota</taxon>
        <taxon>Sar</taxon>
        <taxon>Stramenopiles</taxon>
        <taxon>Oomycota</taxon>
        <taxon>Peronosporomycetes</taxon>
        <taxon>Albuginales</taxon>
        <taxon>Albuginaceae</taxon>
        <taxon>Albugo</taxon>
    </lineage>
</organism>
<dbReference type="OrthoDB" id="411785at2759"/>
<evidence type="ECO:0000256" key="2">
    <source>
        <dbReference type="ARBA" id="ARBA00011977"/>
    </source>
</evidence>
<dbReference type="STRING" id="65357.A0A024GSR3"/>
<dbReference type="GO" id="GO:0043527">
    <property type="term" value="C:tRNA methyltransferase complex"/>
    <property type="evidence" value="ECO:0007669"/>
    <property type="project" value="TreeGrafter"/>
</dbReference>
<keyword evidence="3" id="KW-0489">Methyltransferase</keyword>
<dbReference type="Proteomes" id="UP000053237">
    <property type="component" value="Unassembled WGS sequence"/>
</dbReference>
<dbReference type="InterPro" id="IPR003358">
    <property type="entry name" value="tRNA_(Gua-N-7)_MeTrfase_Trmb"/>
</dbReference>
<keyword evidence="5" id="KW-0949">S-adenosyl-L-methionine</keyword>
<dbReference type="Pfam" id="PF02390">
    <property type="entry name" value="Methyltransf_4"/>
    <property type="match status" value="1"/>
</dbReference>
<dbReference type="Pfam" id="PF13649">
    <property type="entry name" value="Methyltransf_25"/>
    <property type="match status" value="1"/>
</dbReference>
<accession>A0A024GSR3</accession>
<dbReference type="EMBL" id="CAIX01000294">
    <property type="protein sequence ID" value="CCI49394.1"/>
    <property type="molecule type" value="Genomic_DNA"/>
</dbReference>
<evidence type="ECO:0000259" key="7">
    <source>
        <dbReference type="Pfam" id="PF13649"/>
    </source>
</evidence>
<dbReference type="NCBIfam" id="TIGR00091">
    <property type="entry name" value="tRNA (guanosine(46)-N7)-methyltransferase TrmB"/>
    <property type="match status" value="1"/>
</dbReference>
<dbReference type="InParanoid" id="A0A024GSR3"/>
<evidence type="ECO:0000256" key="1">
    <source>
        <dbReference type="ARBA" id="ARBA00000142"/>
    </source>
</evidence>
<dbReference type="EC" id="2.1.1.33" evidence="2"/>
<dbReference type="HAMAP" id="MF_01057">
    <property type="entry name" value="tRNA_methyltr_TrmB"/>
    <property type="match status" value="1"/>
</dbReference>
<comment type="caution">
    <text evidence="8">The sequence shown here is derived from an EMBL/GenBank/DDBJ whole genome shotgun (WGS) entry which is preliminary data.</text>
</comment>
<dbReference type="InterPro" id="IPR055361">
    <property type="entry name" value="tRNA_methyltr_TrmB_bact"/>
</dbReference>
<dbReference type="InterPro" id="IPR041698">
    <property type="entry name" value="Methyltransf_25"/>
</dbReference>
<dbReference type="Gene3D" id="3.40.50.150">
    <property type="entry name" value="Vaccinia Virus protein VP39"/>
    <property type="match status" value="2"/>
</dbReference>
<evidence type="ECO:0000256" key="3">
    <source>
        <dbReference type="ARBA" id="ARBA00022603"/>
    </source>
</evidence>
<keyword evidence="6" id="KW-0819">tRNA processing</keyword>
<sequence>MLNSHLIRDTISWPRVAFKVRNRVRRYSDVQKCKQTQKRFRQHVNPLSDHFKKLNTFPEWNKFHNSKLPIHLDIGCAHGEYLMQVAKANENELNFIGVEIRQTVIQQAQRIASQLNLTNLIFLHANINYQLHTILDNMPSKLSSISIFHPDPWFKRCHQKRRVITSEFVDTLAEYLDPTVPIYVQTDVLDLHKYMDNVFMESKRYVTSTMQNNAFSIASDREKYVVKEGGSIYRSQYNKDNKEYKTREYWNKRYESEETYDWLAKYQDVAQIMGRCLQMDDRILVIGCGNSTFSADLYEAGYRNITNLDFSEIVIDRMREKHKNCQPDMKWICGDMTKLTEIFDTGSFEVVIDKAAMDAIMVDVVSVRDPSEEIIAQAAAMCGGIHKVLDVTGVFIQISFEQPLFRKRFLMGDDLRSGKSRLRPYKWTFEFHPIDVGLGYFMYVCKKLQSIYGDGDEQ</sequence>
<dbReference type="PANTHER" id="PTHR23417:SF21">
    <property type="entry name" value="TRNA (GUANINE-N(7)-)-METHYLTRANSFERASE"/>
    <property type="match status" value="1"/>
</dbReference>
<dbReference type="PROSITE" id="PS51625">
    <property type="entry name" value="SAM_MT_TRMB"/>
    <property type="match status" value="1"/>
</dbReference>
<gene>
    <name evidence="8" type="ORF">BN9_107080</name>
</gene>
<protein>
    <recommendedName>
        <fullName evidence="2">tRNA (guanine(46)-N(7))-methyltransferase</fullName>
        <ecNumber evidence="2">2.1.1.33</ecNumber>
    </recommendedName>
</protein>
<evidence type="ECO:0000313" key="9">
    <source>
        <dbReference type="Proteomes" id="UP000053237"/>
    </source>
</evidence>
<evidence type="ECO:0000256" key="5">
    <source>
        <dbReference type="ARBA" id="ARBA00022691"/>
    </source>
</evidence>
<proteinExistence type="inferred from homology"/>
<dbReference type="InterPro" id="IPR029063">
    <property type="entry name" value="SAM-dependent_MTases_sf"/>
</dbReference>
<dbReference type="PANTHER" id="PTHR23417">
    <property type="entry name" value="3-DEOXY-D-MANNO-OCTULOSONIC-ACID TRANSFERASE/TRNA GUANINE-N 7 - -METHYLTRANSFERASE"/>
    <property type="match status" value="1"/>
</dbReference>
<evidence type="ECO:0000256" key="6">
    <source>
        <dbReference type="ARBA" id="ARBA00022694"/>
    </source>
</evidence>
<evidence type="ECO:0000313" key="8">
    <source>
        <dbReference type="EMBL" id="CCI49394.1"/>
    </source>
</evidence>
<evidence type="ECO:0000256" key="4">
    <source>
        <dbReference type="ARBA" id="ARBA00022679"/>
    </source>
</evidence>
<dbReference type="SUPFAM" id="SSF53335">
    <property type="entry name" value="S-adenosyl-L-methionine-dependent methyltransferases"/>
    <property type="match status" value="2"/>
</dbReference>
<dbReference type="AlphaFoldDB" id="A0A024GSR3"/>
<dbReference type="GO" id="GO:0008176">
    <property type="term" value="F:tRNA (guanine(46)-N7)-methyltransferase activity"/>
    <property type="evidence" value="ECO:0007669"/>
    <property type="project" value="UniProtKB-EC"/>
</dbReference>
<keyword evidence="9" id="KW-1185">Reference proteome</keyword>
<feature type="domain" description="Methyltransferase" evidence="7">
    <location>
        <begin position="283"/>
        <end position="354"/>
    </location>
</feature>
<keyword evidence="4" id="KW-0808">Transferase</keyword>
<dbReference type="CDD" id="cd02440">
    <property type="entry name" value="AdoMet_MTases"/>
    <property type="match status" value="2"/>
</dbReference>